<proteinExistence type="inferred from homology"/>
<evidence type="ECO:0000256" key="1">
    <source>
        <dbReference type="ARBA" id="ARBA00004170"/>
    </source>
</evidence>
<dbReference type="GO" id="GO:0016020">
    <property type="term" value="C:membrane"/>
    <property type="evidence" value="ECO:0007669"/>
    <property type="project" value="UniProtKB-SubCell"/>
</dbReference>
<evidence type="ECO:0000313" key="7">
    <source>
        <dbReference type="Ensembl" id="ENSMGAP00000029157.1"/>
    </source>
</evidence>
<reference evidence="7" key="3">
    <citation type="submission" date="2025-09" db="UniProtKB">
        <authorList>
            <consortium name="Ensembl"/>
        </authorList>
    </citation>
    <scope>IDENTIFICATION</scope>
</reference>
<name>A0A803YBL0_MELGA</name>
<dbReference type="Ensembl" id="ENSMGAT00000037435.1">
    <property type="protein sequence ID" value="ENSMGAP00000029157.1"/>
    <property type="gene ID" value="ENSMGAG00000021483.1"/>
</dbReference>
<sequence length="209" mass="24346">YEHFLELCSVPCLSQVLSSDSSVEMGREDSVDSSYDTGSPEAKITKEDKIYGLDFDIIGSIASFQRIGHGDKNHADADRSPIFLQFIDCVWQMSKQFPTAFEFNEQLLITILDHLYSCRFGTFLYNSESVREKEKTLSLWSLINSEKSKYTNPFYSKELNRALYPVASMRHLELWVSYYIRWNPRIRQQVSKLSKTYKMFEDSGSRFLC</sequence>
<dbReference type="GO" id="GO:0048311">
    <property type="term" value="P:mitochondrion distribution"/>
    <property type="evidence" value="ECO:0007669"/>
    <property type="project" value="TreeGrafter"/>
</dbReference>
<comment type="subcellular location">
    <subcellularLocation>
        <location evidence="2">Cytoplasm</location>
    </subcellularLocation>
    <subcellularLocation>
        <location evidence="1">Membrane</location>
        <topology evidence="1">Peripheral membrane protein</topology>
    </subcellularLocation>
</comment>
<dbReference type="PANTHER" id="PTHR10807:SF69">
    <property type="entry name" value="MYOTUBULARIN"/>
    <property type="match status" value="1"/>
</dbReference>
<feature type="domain" description="Myotubularin phosphatase" evidence="6">
    <location>
        <begin position="65"/>
        <end position="179"/>
    </location>
</feature>
<keyword evidence="4" id="KW-0963">Cytoplasm</keyword>
<evidence type="ECO:0000256" key="4">
    <source>
        <dbReference type="ARBA" id="ARBA00022490"/>
    </source>
</evidence>
<dbReference type="GO" id="GO:0046856">
    <property type="term" value="P:phosphatidylinositol dephosphorylation"/>
    <property type="evidence" value="ECO:0007669"/>
    <property type="project" value="TreeGrafter"/>
</dbReference>
<evidence type="ECO:0000313" key="8">
    <source>
        <dbReference type="Proteomes" id="UP000001645"/>
    </source>
</evidence>
<dbReference type="Proteomes" id="UP000001645">
    <property type="component" value="Chromosome 9"/>
</dbReference>
<comment type="similarity">
    <text evidence="3">Belongs to the protein-tyrosine phosphatase family. Non-receptor class myotubularin subfamily.</text>
</comment>
<evidence type="ECO:0000256" key="3">
    <source>
        <dbReference type="ARBA" id="ARBA00007471"/>
    </source>
</evidence>
<evidence type="ECO:0000256" key="5">
    <source>
        <dbReference type="ARBA" id="ARBA00023136"/>
    </source>
</evidence>
<dbReference type="InParanoid" id="A0A803YBL0"/>
<reference evidence="7" key="2">
    <citation type="submission" date="2025-08" db="UniProtKB">
        <authorList>
            <consortium name="Ensembl"/>
        </authorList>
    </citation>
    <scope>IDENTIFICATION</scope>
</reference>
<organism evidence="7 8">
    <name type="scientific">Meleagris gallopavo</name>
    <name type="common">Wild turkey</name>
    <dbReference type="NCBI Taxonomy" id="9103"/>
    <lineage>
        <taxon>Eukaryota</taxon>
        <taxon>Metazoa</taxon>
        <taxon>Chordata</taxon>
        <taxon>Craniata</taxon>
        <taxon>Vertebrata</taxon>
        <taxon>Euteleostomi</taxon>
        <taxon>Archelosauria</taxon>
        <taxon>Archosauria</taxon>
        <taxon>Dinosauria</taxon>
        <taxon>Saurischia</taxon>
        <taxon>Theropoda</taxon>
        <taxon>Coelurosauria</taxon>
        <taxon>Aves</taxon>
        <taxon>Neognathae</taxon>
        <taxon>Galloanserae</taxon>
        <taxon>Galliformes</taxon>
        <taxon>Phasianidae</taxon>
        <taxon>Meleagridinae</taxon>
        <taxon>Meleagris</taxon>
    </lineage>
</organism>
<dbReference type="GO" id="GO:0046716">
    <property type="term" value="P:muscle cell cellular homeostasis"/>
    <property type="evidence" value="ECO:0007669"/>
    <property type="project" value="TreeGrafter"/>
</dbReference>
<dbReference type="InterPro" id="IPR030564">
    <property type="entry name" value="Myotubularin"/>
</dbReference>
<protein>
    <recommendedName>
        <fullName evidence="6">Myotubularin phosphatase domain-containing protein</fullName>
    </recommendedName>
</protein>
<evidence type="ECO:0000259" key="6">
    <source>
        <dbReference type="PROSITE" id="PS51339"/>
    </source>
</evidence>
<keyword evidence="5" id="KW-0472">Membrane</keyword>
<dbReference type="GO" id="GO:0004438">
    <property type="term" value="F:phosphatidylinositol-3-phosphate phosphatase activity"/>
    <property type="evidence" value="ECO:0007669"/>
    <property type="project" value="TreeGrafter"/>
</dbReference>
<dbReference type="SUPFAM" id="SSF52799">
    <property type="entry name" value="(Phosphotyrosine protein) phosphatases II"/>
    <property type="match status" value="1"/>
</dbReference>
<evidence type="ECO:0000256" key="2">
    <source>
        <dbReference type="ARBA" id="ARBA00004496"/>
    </source>
</evidence>
<dbReference type="InterPro" id="IPR010569">
    <property type="entry name" value="Myotubularin-like_Pase_dom"/>
</dbReference>
<keyword evidence="8" id="KW-1185">Reference proteome</keyword>
<dbReference type="InterPro" id="IPR029021">
    <property type="entry name" value="Prot-tyrosine_phosphatase-like"/>
</dbReference>
<dbReference type="Pfam" id="PF06602">
    <property type="entry name" value="Myotub-related"/>
    <property type="match status" value="1"/>
</dbReference>
<dbReference type="GO" id="GO:0005737">
    <property type="term" value="C:cytoplasm"/>
    <property type="evidence" value="ECO:0007669"/>
    <property type="project" value="UniProtKB-SubCell"/>
</dbReference>
<dbReference type="AlphaFoldDB" id="A0A803YBL0"/>
<dbReference type="PROSITE" id="PS51339">
    <property type="entry name" value="PPASE_MYOTUBULARIN"/>
    <property type="match status" value="1"/>
</dbReference>
<dbReference type="PANTHER" id="PTHR10807">
    <property type="entry name" value="MYOTUBULARIN-RELATED"/>
    <property type="match status" value="1"/>
</dbReference>
<dbReference type="GO" id="GO:1902902">
    <property type="term" value="P:negative regulation of autophagosome assembly"/>
    <property type="evidence" value="ECO:0007669"/>
    <property type="project" value="TreeGrafter"/>
</dbReference>
<accession>A0A803YBL0</accession>
<dbReference type="GO" id="GO:0052629">
    <property type="term" value="F:phosphatidylinositol-3,5-bisphosphate 3-phosphatase activity"/>
    <property type="evidence" value="ECO:0007669"/>
    <property type="project" value="TreeGrafter"/>
</dbReference>
<dbReference type="GeneTree" id="ENSGT00940000157029"/>
<reference evidence="7 8" key="1">
    <citation type="journal article" date="2010" name="PLoS Biol.">
        <title>Multi-platform next-generation sequencing of the domestic turkey (Meleagris gallopavo): genome assembly and analysis.</title>
        <authorList>
            <person name="Dalloul R.A."/>
            <person name="Long J.A."/>
            <person name="Zimin A.V."/>
            <person name="Aslam L."/>
            <person name="Beal K."/>
            <person name="Blomberg L.A."/>
            <person name="Bouffard P."/>
            <person name="Burt D.W."/>
            <person name="Crasta O."/>
            <person name="Crooijmans R.P."/>
            <person name="Cooper K."/>
            <person name="Coulombe R.A."/>
            <person name="De S."/>
            <person name="Delany M.E."/>
            <person name="Dodgson J.B."/>
            <person name="Dong J.J."/>
            <person name="Evans C."/>
            <person name="Frederickson K.M."/>
            <person name="Flicek P."/>
            <person name="Florea L."/>
            <person name="Folkerts O."/>
            <person name="Groenen M.A."/>
            <person name="Harkins T.T."/>
            <person name="Herrero J."/>
            <person name="Hoffmann S."/>
            <person name="Megens H.J."/>
            <person name="Jiang A."/>
            <person name="de Jong P."/>
            <person name="Kaiser P."/>
            <person name="Kim H."/>
            <person name="Kim K.W."/>
            <person name="Kim S."/>
            <person name="Langenberger D."/>
            <person name="Lee M.K."/>
            <person name="Lee T."/>
            <person name="Mane S."/>
            <person name="Marcais G."/>
            <person name="Marz M."/>
            <person name="McElroy A.P."/>
            <person name="Modise T."/>
            <person name="Nefedov M."/>
            <person name="Notredame C."/>
            <person name="Paton I.R."/>
            <person name="Payne W.S."/>
            <person name="Pertea G."/>
            <person name="Prickett D."/>
            <person name="Puiu D."/>
            <person name="Qioa D."/>
            <person name="Raineri E."/>
            <person name="Ruffier M."/>
            <person name="Salzberg S.L."/>
            <person name="Schatz M.C."/>
            <person name="Scheuring C."/>
            <person name="Schmidt C.J."/>
            <person name="Schroeder S."/>
            <person name="Searle S.M."/>
            <person name="Smith E.J."/>
            <person name="Smith J."/>
            <person name="Sonstegard T.S."/>
            <person name="Stadler P.F."/>
            <person name="Tafer H."/>
            <person name="Tu Z.J."/>
            <person name="Van Tassell C.P."/>
            <person name="Vilella A.J."/>
            <person name="Williams K.P."/>
            <person name="Yorke J.A."/>
            <person name="Zhang L."/>
            <person name="Zhang H.B."/>
            <person name="Zhang X."/>
            <person name="Zhang Y."/>
            <person name="Reed K.M."/>
        </authorList>
    </citation>
    <scope>NUCLEOTIDE SEQUENCE [LARGE SCALE GENOMIC DNA]</scope>
</reference>